<dbReference type="OrthoDB" id="9815825at2"/>
<reference evidence="3" key="1">
    <citation type="journal article" date="2019" name="PLoS Negl. Trop. Dis.">
        <title>Revisiting the worldwide diversity of Leptospira species in the environment.</title>
        <authorList>
            <person name="Vincent A.T."/>
            <person name="Schiettekatte O."/>
            <person name="Bourhy P."/>
            <person name="Veyrier F.J."/>
            <person name="Picardeau M."/>
        </authorList>
    </citation>
    <scope>NUCLEOTIDE SEQUENCE [LARGE SCALE GENOMIC DNA]</scope>
    <source>
        <strain evidence="3">201300427</strain>
    </source>
</reference>
<dbReference type="Pfam" id="PF22725">
    <property type="entry name" value="GFO_IDH_MocA_C3"/>
    <property type="match status" value="1"/>
</dbReference>
<dbReference type="RefSeq" id="WP_135761289.1">
    <property type="nucleotide sequence ID" value="NZ_RQHW01000047.1"/>
</dbReference>
<dbReference type="Gene3D" id="3.40.50.720">
    <property type="entry name" value="NAD(P)-binding Rossmann-like Domain"/>
    <property type="match status" value="1"/>
</dbReference>
<protein>
    <submittedName>
        <fullName evidence="3">Gfo/Idh/MocA family oxidoreductase</fullName>
    </submittedName>
</protein>
<dbReference type="SUPFAM" id="SSF51735">
    <property type="entry name" value="NAD(P)-binding Rossmann-fold domains"/>
    <property type="match status" value="1"/>
</dbReference>
<feature type="domain" description="GFO/IDH/MocA-like oxidoreductase" evidence="2">
    <location>
        <begin position="160"/>
        <end position="265"/>
    </location>
</feature>
<dbReference type="InterPro" id="IPR036291">
    <property type="entry name" value="NAD(P)-bd_dom_sf"/>
</dbReference>
<name>A0A4V3JXU4_9LEPT</name>
<dbReference type="AlphaFoldDB" id="A0A4V3JXU4"/>
<evidence type="ECO:0000313" key="3">
    <source>
        <dbReference type="EMBL" id="TGN18606.1"/>
    </source>
</evidence>
<keyword evidence="4" id="KW-1185">Reference proteome</keyword>
<dbReference type="Proteomes" id="UP000298058">
    <property type="component" value="Unassembled WGS sequence"/>
</dbReference>
<dbReference type="InterPro" id="IPR051450">
    <property type="entry name" value="Gfo/Idh/MocA_Oxidoreductases"/>
</dbReference>
<accession>A0A4V3JXU4</accession>
<dbReference type="EMBL" id="RQHW01000047">
    <property type="protein sequence ID" value="TGN18606.1"/>
    <property type="molecule type" value="Genomic_DNA"/>
</dbReference>
<dbReference type="PANTHER" id="PTHR43377:SF1">
    <property type="entry name" value="BILIVERDIN REDUCTASE A"/>
    <property type="match status" value="1"/>
</dbReference>
<comment type="caution">
    <text evidence="3">The sequence shown here is derived from an EMBL/GenBank/DDBJ whole genome shotgun (WGS) entry which is preliminary data.</text>
</comment>
<proteinExistence type="predicted"/>
<dbReference type="GO" id="GO:0000166">
    <property type="term" value="F:nucleotide binding"/>
    <property type="evidence" value="ECO:0007669"/>
    <property type="project" value="InterPro"/>
</dbReference>
<sequence>MRNRKINTILIGLGRIATRLEADPFRNKPCTHAGVLFSSWGKSRFSFNAAFEKEISRREEFQKQWSLPSRIFFSEKDLSVTSLTSSEKQLLASQDLAIIATPSSSHFPLAKELISLGIPHLLIEKPVSLEAKEAKILKRLSDKKGTKIWINHERRYHPQYQFVRDHLQRKQWGEVKSVRASVFTSAKNPGLAFSSLGGGPLLHDGTHALDLIHWLFGKPKLNYAKVIFPKLGTIEDRATAWFSLPSGGEILLDVSGGRKYFQFELDILTEEYRVVLSNDGFQFFRAQPSKLYSGFHSLVPILPKRFPKKEKSNAFLGIYREIYEVISGKKKSQEAYIGDNIEILESIESIYQFRRK</sequence>
<evidence type="ECO:0000259" key="1">
    <source>
        <dbReference type="Pfam" id="PF01408"/>
    </source>
</evidence>
<evidence type="ECO:0000313" key="4">
    <source>
        <dbReference type="Proteomes" id="UP000298058"/>
    </source>
</evidence>
<evidence type="ECO:0000259" key="2">
    <source>
        <dbReference type="Pfam" id="PF22725"/>
    </source>
</evidence>
<gene>
    <name evidence="3" type="ORF">EHS15_14610</name>
</gene>
<dbReference type="InterPro" id="IPR000683">
    <property type="entry name" value="Gfo/Idh/MocA-like_OxRdtase_N"/>
</dbReference>
<dbReference type="Gene3D" id="3.30.360.10">
    <property type="entry name" value="Dihydrodipicolinate Reductase, domain 2"/>
    <property type="match status" value="1"/>
</dbReference>
<dbReference type="SUPFAM" id="SSF55347">
    <property type="entry name" value="Glyceraldehyde-3-phosphate dehydrogenase-like, C-terminal domain"/>
    <property type="match status" value="1"/>
</dbReference>
<dbReference type="PANTHER" id="PTHR43377">
    <property type="entry name" value="BILIVERDIN REDUCTASE A"/>
    <property type="match status" value="1"/>
</dbReference>
<dbReference type="Pfam" id="PF01408">
    <property type="entry name" value="GFO_IDH_MocA"/>
    <property type="match status" value="1"/>
</dbReference>
<dbReference type="InterPro" id="IPR055170">
    <property type="entry name" value="GFO_IDH_MocA-like_dom"/>
</dbReference>
<feature type="domain" description="Gfo/Idh/MocA-like oxidoreductase N-terminal" evidence="1">
    <location>
        <begin position="7"/>
        <end position="152"/>
    </location>
</feature>
<organism evidence="3 4">
    <name type="scientific">Leptospira idonii</name>
    <dbReference type="NCBI Taxonomy" id="1193500"/>
    <lineage>
        <taxon>Bacteria</taxon>
        <taxon>Pseudomonadati</taxon>
        <taxon>Spirochaetota</taxon>
        <taxon>Spirochaetia</taxon>
        <taxon>Leptospirales</taxon>
        <taxon>Leptospiraceae</taxon>
        <taxon>Leptospira</taxon>
    </lineage>
</organism>